<dbReference type="EMBL" id="JASCXX010000001">
    <property type="protein sequence ID" value="MDI6447476.1"/>
    <property type="molecule type" value="Genomic_DNA"/>
</dbReference>
<evidence type="ECO:0000313" key="3">
    <source>
        <dbReference type="EMBL" id="MDI6447476.1"/>
    </source>
</evidence>
<dbReference type="Gene3D" id="2.130.10.10">
    <property type="entry name" value="YVTN repeat-like/Quinoprotein amine dehydrogenase"/>
    <property type="match status" value="1"/>
</dbReference>
<accession>A0AAW6TUB5</accession>
<evidence type="ECO:0000256" key="1">
    <source>
        <dbReference type="SAM" id="Phobius"/>
    </source>
</evidence>
<evidence type="ECO:0000313" key="4">
    <source>
        <dbReference type="Proteomes" id="UP001431776"/>
    </source>
</evidence>
<dbReference type="Gene3D" id="2.40.10.480">
    <property type="match status" value="1"/>
</dbReference>
<keyword evidence="1" id="KW-1133">Transmembrane helix</keyword>
<feature type="transmembrane region" description="Helical" evidence="1">
    <location>
        <begin position="88"/>
        <end position="106"/>
    </location>
</feature>
<comment type="caution">
    <text evidence="3">The sequence shown here is derived from an EMBL/GenBank/DDBJ whole genome shotgun (WGS) entry which is preliminary data.</text>
</comment>
<sequence length="573" mass="62086">MNEPSVAYRTVRTTAKVAGTFTVLFLVLLVGNLIGTTVIGPLREDRLAAMKVALRGGDPTDEQLAEIRQLDLQIRRNRVWRLDFAHKTGHALLASVVVLLVAGRLMRVLNRRPPQPQNALDVGAEQLREARVSRWAVTAGLVVLGGGAAMLVMVGAPLAFVAAEETGPAYASREDKRLQWHRFRGPDGAGVSIFTNIPTEWDGATGKGILWKAAVPLPGNNSPIIWNDRVFLSGATEQKQEVYCYDADLGRLLWTGDVPISPAAAQARIDPMEDTGYAASTMATDGKRVYAIFVTGDIAAFDFNGRRLWYKSLGVPDNAYGYASSLETHQDRVIVQYDQGHGDEDVSRLYALDGASGRVVWEVKRDVPNSWTSPVVVEIEGRLQLLTLTDPWALANDPADGAEIWRADCLGGDVAPSAIYAGGLVLAIEPYSHMVAIKPTGQGDVTKTHIAWTMDEGGPDVCCPVSDGQYAYLLESHGLIMCCRLADGEKVYEHDLRDNFTASPSLAGGRLYFLGMDGVMTIAEAGPEYKELGKNELGEKCHASPAFVDGRIYIRGLENLYCIGGAVAGDRAD</sequence>
<evidence type="ECO:0000259" key="2">
    <source>
        <dbReference type="Pfam" id="PF13360"/>
    </source>
</evidence>
<dbReference type="InterPro" id="IPR011047">
    <property type="entry name" value="Quinoprotein_ADH-like_sf"/>
</dbReference>
<gene>
    <name evidence="3" type="ORF">QJ522_00345</name>
</gene>
<feature type="domain" description="Pyrrolo-quinoline quinone repeat" evidence="2">
    <location>
        <begin position="239"/>
        <end position="491"/>
    </location>
</feature>
<keyword evidence="1" id="KW-0472">Membrane</keyword>
<dbReference type="RefSeq" id="WP_349242886.1">
    <property type="nucleotide sequence ID" value="NZ_JASCXX010000001.1"/>
</dbReference>
<keyword evidence="1" id="KW-0812">Transmembrane</keyword>
<dbReference type="InterPro" id="IPR002372">
    <property type="entry name" value="PQQ_rpt_dom"/>
</dbReference>
<protein>
    <submittedName>
        <fullName evidence="3">PQQ-binding-like beta-propeller repeat protein</fullName>
    </submittedName>
</protein>
<dbReference type="PANTHER" id="PTHR34512:SF30">
    <property type="entry name" value="OUTER MEMBRANE PROTEIN ASSEMBLY FACTOR BAMB"/>
    <property type="match status" value="1"/>
</dbReference>
<dbReference type="SUPFAM" id="SSF50998">
    <property type="entry name" value="Quinoprotein alcohol dehydrogenase-like"/>
    <property type="match status" value="1"/>
</dbReference>
<feature type="transmembrane region" description="Helical" evidence="1">
    <location>
        <begin position="135"/>
        <end position="163"/>
    </location>
</feature>
<proteinExistence type="predicted"/>
<name>A0AAW6TUB5_9BACT</name>
<dbReference type="Proteomes" id="UP001431776">
    <property type="component" value="Unassembled WGS sequence"/>
</dbReference>
<keyword evidence="4" id="KW-1185">Reference proteome</keyword>
<dbReference type="Pfam" id="PF13360">
    <property type="entry name" value="PQQ_2"/>
    <property type="match status" value="1"/>
</dbReference>
<dbReference type="PANTHER" id="PTHR34512">
    <property type="entry name" value="CELL SURFACE PROTEIN"/>
    <property type="match status" value="1"/>
</dbReference>
<feature type="transmembrane region" description="Helical" evidence="1">
    <location>
        <begin position="21"/>
        <end position="42"/>
    </location>
</feature>
<dbReference type="AlphaFoldDB" id="A0AAW6TUB5"/>
<dbReference type="InterPro" id="IPR015943">
    <property type="entry name" value="WD40/YVTN_repeat-like_dom_sf"/>
</dbReference>
<reference evidence="3" key="1">
    <citation type="submission" date="2023-05" db="EMBL/GenBank/DDBJ databases">
        <title>Anaerotaeda fermentans gen. nov., sp. nov., a novel anaerobic planctomycete of the new family within the order Sedimentisphaerales isolated from Taman Peninsula, Russia.</title>
        <authorList>
            <person name="Khomyakova M.A."/>
            <person name="Merkel A.Y."/>
            <person name="Slobodkin A.I."/>
        </authorList>
    </citation>
    <scope>NUCLEOTIDE SEQUENCE</scope>
    <source>
        <strain evidence="3">M17dextr</strain>
    </source>
</reference>
<organism evidence="3 4">
    <name type="scientific">Anaerobaca lacustris</name>
    <dbReference type="NCBI Taxonomy" id="3044600"/>
    <lineage>
        <taxon>Bacteria</taxon>
        <taxon>Pseudomonadati</taxon>
        <taxon>Planctomycetota</taxon>
        <taxon>Phycisphaerae</taxon>
        <taxon>Sedimentisphaerales</taxon>
        <taxon>Anaerobacaceae</taxon>
        <taxon>Anaerobaca</taxon>
    </lineage>
</organism>